<keyword evidence="11" id="KW-1185">Reference proteome</keyword>
<feature type="region of interest" description="Disordered" evidence="9">
    <location>
        <begin position="419"/>
        <end position="475"/>
    </location>
</feature>
<keyword evidence="4" id="KW-0349">Heme</keyword>
<dbReference type="InterPro" id="IPR036396">
    <property type="entry name" value="Cyt_P450_sf"/>
</dbReference>
<evidence type="ECO:0000313" key="10">
    <source>
        <dbReference type="EMBL" id="KAF7326787.1"/>
    </source>
</evidence>
<comment type="pathway">
    <text evidence="2">Secondary metabolite biosynthesis.</text>
</comment>
<dbReference type="InterPro" id="IPR002401">
    <property type="entry name" value="Cyt_P450_E_grp-I"/>
</dbReference>
<evidence type="ECO:0000256" key="1">
    <source>
        <dbReference type="ARBA" id="ARBA00001971"/>
    </source>
</evidence>
<proteinExistence type="inferred from homology"/>
<organism evidence="10 11">
    <name type="scientific">Mycena sanguinolenta</name>
    <dbReference type="NCBI Taxonomy" id="230812"/>
    <lineage>
        <taxon>Eukaryota</taxon>
        <taxon>Fungi</taxon>
        <taxon>Dikarya</taxon>
        <taxon>Basidiomycota</taxon>
        <taxon>Agaricomycotina</taxon>
        <taxon>Agaricomycetes</taxon>
        <taxon>Agaricomycetidae</taxon>
        <taxon>Agaricales</taxon>
        <taxon>Marasmiineae</taxon>
        <taxon>Mycenaceae</taxon>
        <taxon>Mycena</taxon>
    </lineage>
</organism>
<gene>
    <name evidence="10" type="ORF">MSAN_02498200</name>
</gene>
<comment type="cofactor">
    <cofactor evidence="1">
        <name>heme</name>
        <dbReference type="ChEBI" id="CHEBI:30413"/>
    </cofactor>
</comment>
<keyword evidence="7" id="KW-0408">Iron</keyword>
<accession>A0A8H6U1G3</accession>
<dbReference type="GO" id="GO:0020037">
    <property type="term" value="F:heme binding"/>
    <property type="evidence" value="ECO:0007669"/>
    <property type="project" value="InterPro"/>
</dbReference>
<dbReference type="InterPro" id="IPR050364">
    <property type="entry name" value="Cytochrome_P450_fung"/>
</dbReference>
<feature type="compositionally biased region" description="Gly residues" evidence="9">
    <location>
        <begin position="518"/>
        <end position="531"/>
    </location>
</feature>
<feature type="region of interest" description="Disordered" evidence="9">
    <location>
        <begin position="501"/>
        <end position="575"/>
    </location>
</feature>
<keyword evidence="8 10" id="KW-0503">Monooxygenase</keyword>
<dbReference type="GO" id="GO:0005506">
    <property type="term" value="F:iron ion binding"/>
    <property type="evidence" value="ECO:0007669"/>
    <property type="project" value="InterPro"/>
</dbReference>
<dbReference type="GO" id="GO:0016705">
    <property type="term" value="F:oxidoreductase activity, acting on paired donors, with incorporation or reduction of molecular oxygen"/>
    <property type="evidence" value="ECO:0007669"/>
    <property type="project" value="InterPro"/>
</dbReference>
<dbReference type="PRINTS" id="PR00463">
    <property type="entry name" value="EP450I"/>
</dbReference>
<evidence type="ECO:0000256" key="5">
    <source>
        <dbReference type="ARBA" id="ARBA00022723"/>
    </source>
</evidence>
<evidence type="ECO:0000256" key="2">
    <source>
        <dbReference type="ARBA" id="ARBA00005179"/>
    </source>
</evidence>
<evidence type="ECO:0000256" key="3">
    <source>
        <dbReference type="ARBA" id="ARBA00010617"/>
    </source>
</evidence>
<evidence type="ECO:0000256" key="4">
    <source>
        <dbReference type="ARBA" id="ARBA00022617"/>
    </source>
</evidence>
<dbReference type="OrthoDB" id="2789670at2759"/>
<comment type="caution">
    <text evidence="10">The sequence shown here is derived from an EMBL/GenBank/DDBJ whole genome shotgun (WGS) entry which is preliminary data.</text>
</comment>
<evidence type="ECO:0000256" key="8">
    <source>
        <dbReference type="ARBA" id="ARBA00023033"/>
    </source>
</evidence>
<dbReference type="PANTHER" id="PTHR46300">
    <property type="entry name" value="P450, PUTATIVE (EUROFUNG)-RELATED-RELATED"/>
    <property type="match status" value="1"/>
</dbReference>
<name>A0A8H6U1G3_9AGAR</name>
<evidence type="ECO:0000256" key="6">
    <source>
        <dbReference type="ARBA" id="ARBA00023002"/>
    </source>
</evidence>
<keyword evidence="6" id="KW-0560">Oxidoreductase</keyword>
<dbReference type="GO" id="GO:0004497">
    <property type="term" value="F:monooxygenase activity"/>
    <property type="evidence" value="ECO:0007669"/>
    <property type="project" value="UniProtKB-KW"/>
</dbReference>
<dbReference type="AlphaFoldDB" id="A0A8H6U1G3"/>
<evidence type="ECO:0000256" key="9">
    <source>
        <dbReference type="SAM" id="MobiDB-lite"/>
    </source>
</evidence>
<dbReference type="Gene3D" id="1.10.630.10">
    <property type="entry name" value="Cytochrome P450"/>
    <property type="match status" value="1"/>
</dbReference>
<keyword evidence="5" id="KW-0479">Metal-binding</keyword>
<evidence type="ECO:0000256" key="7">
    <source>
        <dbReference type="ARBA" id="ARBA00023004"/>
    </source>
</evidence>
<comment type="similarity">
    <text evidence="3">Belongs to the cytochrome P450 family.</text>
</comment>
<dbReference type="Pfam" id="PF00067">
    <property type="entry name" value="p450"/>
    <property type="match status" value="1"/>
</dbReference>
<protein>
    <submittedName>
        <fullName evidence="10">Putative monooxygenase</fullName>
    </submittedName>
</protein>
<sequence length="575" mass="61983">MVPRYHTFLESEARLLARDLLQDPSRLAHLISLKAGTILIRISYGHYVSTDDDPFLTLIRASMSVFTRSAAAGVWLVDSIHILKYLPPWLPGTKFLAKAKGWRDIVRKAVWAPYAKSKHSLESGGALLPNTCATALAAIGDGLSPDLEEQLVWAAGTMTAGGLETLIIGMLNLILALILNPAVQAKAQAEIDTVIGRDRLPTISDQASLPYVRSVVVEVFRLNPPIPLGVFHALSQDDIYQGTQEAKCTTLVIPASARHVPRLCMASARHVSRLRMACAWRMHGVCMAFCVNVSGFCARASKARRLLWEAWQVLSRATNVLFACLDILISRQSKLTLTQTSSVRHHCKLRRLLCGITPRLFLDASWTLGDSGGVLGNGIGVGAARARHIHLAASDWVGTRSISRAVRAGGPRMAAVRARSGVVSRGRSRGHRWAQEGCRMGRERGRDDEDGAGHGAGTRNAHGRIGAHSEHDHGRRGICAGRWRTSWRLRGCAGRRVDGCAGRAGSSPAGADLAQGRAGHGLRGATAGGGRRQAAAAGRRRRRAGGGGGWERIDLRSGGGVGWRLDGGTRRRGRD</sequence>
<dbReference type="EMBL" id="JACAZH010000093">
    <property type="protein sequence ID" value="KAF7326787.1"/>
    <property type="molecule type" value="Genomic_DNA"/>
</dbReference>
<dbReference type="InterPro" id="IPR001128">
    <property type="entry name" value="Cyt_P450"/>
</dbReference>
<evidence type="ECO:0000313" key="11">
    <source>
        <dbReference type="Proteomes" id="UP000623467"/>
    </source>
</evidence>
<dbReference type="Proteomes" id="UP000623467">
    <property type="component" value="Unassembled WGS sequence"/>
</dbReference>
<reference evidence="10" key="1">
    <citation type="submission" date="2020-05" db="EMBL/GenBank/DDBJ databases">
        <title>Mycena genomes resolve the evolution of fungal bioluminescence.</title>
        <authorList>
            <person name="Tsai I.J."/>
        </authorList>
    </citation>
    <scope>NUCLEOTIDE SEQUENCE</scope>
    <source>
        <strain evidence="10">160909Yilan</strain>
    </source>
</reference>
<dbReference type="PANTHER" id="PTHR46300:SF7">
    <property type="entry name" value="P450, PUTATIVE (EUROFUNG)-RELATED"/>
    <property type="match status" value="1"/>
</dbReference>
<dbReference type="SUPFAM" id="SSF48264">
    <property type="entry name" value="Cytochrome P450"/>
    <property type="match status" value="1"/>
</dbReference>